<dbReference type="Proteomes" id="UP000694620">
    <property type="component" value="Chromosome 9"/>
</dbReference>
<accession>A0A8C4S183</accession>
<keyword evidence="1" id="KW-1133">Transmembrane helix</keyword>
<dbReference type="AlphaFoldDB" id="A0A8C4S183"/>
<protein>
    <submittedName>
        <fullName evidence="3">Transmembrane protein with metallophosphoesterase domain</fullName>
    </submittedName>
</protein>
<reference evidence="3" key="2">
    <citation type="submission" date="2025-08" db="UniProtKB">
        <authorList>
            <consortium name="Ensembl"/>
        </authorList>
    </citation>
    <scope>IDENTIFICATION</scope>
</reference>
<dbReference type="Ensembl" id="ENSECRT00000009736.1">
    <property type="protein sequence ID" value="ENSECRP00000009574.1"/>
    <property type="gene ID" value="ENSECRG00000006416.1"/>
</dbReference>
<keyword evidence="4" id="KW-1185">Reference proteome</keyword>
<feature type="transmembrane region" description="Helical" evidence="1">
    <location>
        <begin position="108"/>
        <end position="132"/>
    </location>
</feature>
<dbReference type="GO" id="GO:0016787">
    <property type="term" value="F:hydrolase activity"/>
    <property type="evidence" value="ECO:0007669"/>
    <property type="project" value="InterPro"/>
</dbReference>
<keyword evidence="1" id="KW-0812">Transmembrane</keyword>
<dbReference type="PANTHER" id="PTHR31302">
    <property type="entry name" value="TRANSMEMBRANE PROTEIN WITH METALLOPHOSPHOESTERASE DOMAIN-RELATED"/>
    <property type="match status" value="1"/>
</dbReference>
<name>A0A8C4S183_ERPCA</name>
<gene>
    <name evidence="3" type="primary">TMPPE</name>
</gene>
<proteinExistence type="predicted"/>
<dbReference type="Gene3D" id="3.60.21.10">
    <property type="match status" value="1"/>
</dbReference>
<feature type="domain" description="Calcineurin-like phosphoesterase" evidence="2">
    <location>
        <begin position="199"/>
        <end position="374"/>
    </location>
</feature>
<sequence length="433" mass="48268">MYGFSDRRFTPEIKVLLAAAVLFLSALLCRSSLSDSVEQQTRSQLLRLQMLLLLSSLMLIGSMYIWKRLNFLLSQGCLWQVSVLFFLVMAHLSFFTLLFLVSEEPHPIAMVAYTCLGSWVLLVFFLFIFSIVEQCHKLIRNRLATGPTAAVSGSNRTVLLALAVTLALTVIGLYNGARPPAVVRVQITVDKLPSSLNNLRLALLSDIHLGPTVGRNKLERVVRMVNELQPDIVAIVGDLTDSQVVNLQTASEPLRELKTKLGTYFVTGNHEYYTVDVSNWFSYLKMLNVQPLHNTNVRIGPVERSDEWLCLAGVDDVEAHLLRYPGHGMNLERALDGCGPDRAIILLAHQPTAAKKALQMRPDISLILSGHTHGGQIFPFTIAAYLFNPYFSGLYKVGERNFVYVTPGTVYYGIPMRIASRAEITEITLKSPS</sequence>
<dbReference type="SUPFAM" id="SSF56300">
    <property type="entry name" value="Metallo-dependent phosphatases"/>
    <property type="match status" value="1"/>
</dbReference>
<dbReference type="PANTHER" id="PTHR31302:SF0">
    <property type="entry name" value="TRANSMEMBRANE PROTEIN WITH METALLOPHOSPHOESTERASE DOMAIN"/>
    <property type="match status" value="1"/>
</dbReference>
<organism evidence="3 4">
    <name type="scientific">Erpetoichthys calabaricus</name>
    <name type="common">Rope fish</name>
    <name type="synonym">Calamoichthys calabaricus</name>
    <dbReference type="NCBI Taxonomy" id="27687"/>
    <lineage>
        <taxon>Eukaryota</taxon>
        <taxon>Metazoa</taxon>
        <taxon>Chordata</taxon>
        <taxon>Craniata</taxon>
        <taxon>Vertebrata</taxon>
        <taxon>Euteleostomi</taxon>
        <taxon>Actinopterygii</taxon>
        <taxon>Polypteriformes</taxon>
        <taxon>Polypteridae</taxon>
        <taxon>Erpetoichthys</taxon>
    </lineage>
</organism>
<keyword evidence="1" id="KW-0472">Membrane</keyword>
<evidence type="ECO:0000313" key="4">
    <source>
        <dbReference type="Proteomes" id="UP000694620"/>
    </source>
</evidence>
<evidence type="ECO:0000259" key="2">
    <source>
        <dbReference type="Pfam" id="PF00149"/>
    </source>
</evidence>
<feature type="transmembrane region" description="Helical" evidence="1">
    <location>
        <begin position="78"/>
        <end position="102"/>
    </location>
</feature>
<feature type="transmembrane region" description="Helical" evidence="1">
    <location>
        <begin position="158"/>
        <end position="177"/>
    </location>
</feature>
<dbReference type="InterPro" id="IPR029052">
    <property type="entry name" value="Metallo-depent_PP-like"/>
</dbReference>
<evidence type="ECO:0000313" key="3">
    <source>
        <dbReference type="Ensembl" id="ENSECRP00000009574.1"/>
    </source>
</evidence>
<dbReference type="CDD" id="cd07385">
    <property type="entry name" value="MPP_YkuE_C"/>
    <property type="match status" value="1"/>
</dbReference>
<dbReference type="InterPro" id="IPR051158">
    <property type="entry name" value="Metallophosphoesterase_sf"/>
</dbReference>
<dbReference type="InterPro" id="IPR004843">
    <property type="entry name" value="Calcineurin-like_PHP"/>
</dbReference>
<reference evidence="3" key="1">
    <citation type="submission" date="2021-06" db="EMBL/GenBank/DDBJ databases">
        <authorList>
            <consortium name="Wellcome Sanger Institute Data Sharing"/>
        </authorList>
    </citation>
    <scope>NUCLEOTIDE SEQUENCE [LARGE SCALE GENOMIC DNA]</scope>
</reference>
<reference evidence="3" key="3">
    <citation type="submission" date="2025-09" db="UniProtKB">
        <authorList>
            <consortium name="Ensembl"/>
        </authorList>
    </citation>
    <scope>IDENTIFICATION</scope>
</reference>
<feature type="transmembrane region" description="Helical" evidence="1">
    <location>
        <begin position="46"/>
        <end position="66"/>
    </location>
</feature>
<dbReference type="Pfam" id="PF00149">
    <property type="entry name" value="Metallophos"/>
    <property type="match status" value="1"/>
</dbReference>
<dbReference type="GeneTree" id="ENSGT00390000010260"/>
<evidence type="ECO:0000256" key="1">
    <source>
        <dbReference type="SAM" id="Phobius"/>
    </source>
</evidence>